<dbReference type="InterPro" id="IPR003695">
    <property type="entry name" value="Ppx_GppA_N"/>
</dbReference>
<dbReference type="Pfam" id="PF21447">
    <property type="entry name" value="Ppx-GppA_III"/>
    <property type="match status" value="1"/>
</dbReference>
<dbReference type="Proteomes" id="UP000632222">
    <property type="component" value="Unassembled WGS sequence"/>
</dbReference>
<dbReference type="PANTHER" id="PTHR30005:SF0">
    <property type="entry name" value="RETROGRADE REGULATION PROTEIN 2"/>
    <property type="match status" value="1"/>
</dbReference>
<dbReference type="SUPFAM" id="SSF53067">
    <property type="entry name" value="Actin-like ATPase domain"/>
    <property type="match status" value="2"/>
</dbReference>
<dbReference type="InterPro" id="IPR030673">
    <property type="entry name" value="PyroPPase_GppA_Ppx"/>
</dbReference>
<evidence type="ECO:0000256" key="1">
    <source>
        <dbReference type="ARBA" id="ARBA00022801"/>
    </source>
</evidence>
<feature type="domain" description="Ppx/GppA phosphatase C-terminal" evidence="3">
    <location>
        <begin position="317"/>
        <end position="458"/>
    </location>
</feature>
<reference evidence="5" key="1">
    <citation type="journal article" date="2019" name="Int. J. Syst. Evol. Microbiol.">
        <title>The Global Catalogue of Microorganisms (GCM) 10K type strain sequencing project: providing services to taxonomists for standard genome sequencing and annotation.</title>
        <authorList>
            <consortium name="The Broad Institute Genomics Platform"/>
            <consortium name="The Broad Institute Genome Sequencing Center for Infectious Disease"/>
            <person name="Wu L."/>
            <person name="Ma J."/>
        </authorList>
    </citation>
    <scope>NUCLEOTIDE SEQUENCE [LARGE SCALE GENOMIC DNA]</scope>
    <source>
        <strain evidence="5">JCM 14370</strain>
    </source>
</reference>
<name>A0ABQ2DG94_9DEIO</name>
<dbReference type="Gene3D" id="1.10.3210.10">
    <property type="entry name" value="Hypothetical protein af1432"/>
    <property type="match status" value="1"/>
</dbReference>
<dbReference type="Pfam" id="PF02541">
    <property type="entry name" value="Ppx-GppA"/>
    <property type="match status" value="1"/>
</dbReference>
<protein>
    <submittedName>
        <fullName evidence="4">Exopolyphosphatase</fullName>
    </submittedName>
</protein>
<dbReference type="SUPFAM" id="SSF109604">
    <property type="entry name" value="HD-domain/PDEase-like"/>
    <property type="match status" value="1"/>
</dbReference>
<comment type="caution">
    <text evidence="4">The sequence shown here is derived from an EMBL/GenBank/DDBJ whole genome shotgun (WGS) entry which is preliminary data.</text>
</comment>
<accession>A0ABQ2DG94</accession>
<keyword evidence="5" id="KW-1185">Reference proteome</keyword>
<dbReference type="InterPro" id="IPR043129">
    <property type="entry name" value="ATPase_NBD"/>
</dbReference>
<gene>
    <name evidence="4" type="ORF">GCM10008938_48020</name>
</gene>
<dbReference type="CDD" id="cd24006">
    <property type="entry name" value="ASKHA_NBD_PPX_GppA"/>
    <property type="match status" value="1"/>
</dbReference>
<dbReference type="PANTHER" id="PTHR30005">
    <property type="entry name" value="EXOPOLYPHOSPHATASE"/>
    <property type="match status" value="1"/>
</dbReference>
<dbReference type="EMBL" id="BMOD01000035">
    <property type="protein sequence ID" value="GGJ56245.1"/>
    <property type="molecule type" value="Genomic_DNA"/>
</dbReference>
<dbReference type="RefSeq" id="WP_189008236.1">
    <property type="nucleotide sequence ID" value="NZ_BMOD01000035.1"/>
</dbReference>
<keyword evidence="1" id="KW-0378">Hydrolase</keyword>
<organism evidence="4 5">
    <name type="scientific">Deinococcus roseus</name>
    <dbReference type="NCBI Taxonomy" id="392414"/>
    <lineage>
        <taxon>Bacteria</taxon>
        <taxon>Thermotogati</taxon>
        <taxon>Deinococcota</taxon>
        <taxon>Deinococci</taxon>
        <taxon>Deinococcales</taxon>
        <taxon>Deinococcaceae</taxon>
        <taxon>Deinococcus</taxon>
    </lineage>
</organism>
<dbReference type="Gene3D" id="3.30.420.40">
    <property type="match status" value="1"/>
</dbReference>
<evidence type="ECO:0000313" key="5">
    <source>
        <dbReference type="Proteomes" id="UP000632222"/>
    </source>
</evidence>
<dbReference type="InterPro" id="IPR050273">
    <property type="entry name" value="GppA/Ppx_hydrolase"/>
</dbReference>
<evidence type="ECO:0000259" key="2">
    <source>
        <dbReference type="Pfam" id="PF02541"/>
    </source>
</evidence>
<evidence type="ECO:0000259" key="3">
    <source>
        <dbReference type="Pfam" id="PF21447"/>
    </source>
</evidence>
<sequence>MRVAIADVGTNSCHLLIGEFKTGQVSSYHIIESLKDRTRLGEHLQEGRLTEEGYERLKTALSRFKVIAEVNEVSDFVVYATSATRDAENGPEVVQRLHEEIGVNMQVISGQKEGELTYMGAASSVEFAERNLLLDLGGGSLEVVLGNKHTARKVVSVPLGGVRLREMFLKKDPATPAVLSRIEKHILDTLAPQLADFALQPGTKVIGSSGSMESVAAILATRSGLASLGINGFNFRVSDLQALYEELRHKTLPERLKTPGLDPKRADIIVVSLLVLLTTLKLLGATQVTVSTGALREGMMIEYLAREADYEAQLSPRQRSVLEVAERFRFDAAHARHVTQTAKELFTHLLEHVRFLPEARSMLRAAGMLHEIGLLVGQSSHHKHSQYLIRHSGLRGYEPWQIEVIALVARYHRKTPPRPTHTEYQTLSKEQQLLVRQLSAILRVADGLDRAHTQNSIIHSLIKEGTGWVLYVTPGHIVNLWGAKEKSDLWNQVFGPLNILQWDEV</sequence>
<evidence type="ECO:0000313" key="4">
    <source>
        <dbReference type="EMBL" id="GGJ56245.1"/>
    </source>
</evidence>
<dbReference type="PIRSF" id="PIRSF001267">
    <property type="entry name" value="Pyrophosphatase_GppA_Ppx"/>
    <property type="match status" value="1"/>
</dbReference>
<feature type="domain" description="Ppx/GppA phosphatase N-terminal" evidence="2">
    <location>
        <begin position="28"/>
        <end position="306"/>
    </location>
</feature>
<proteinExistence type="predicted"/>
<dbReference type="Gene3D" id="3.30.420.150">
    <property type="entry name" value="Exopolyphosphatase. Domain 2"/>
    <property type="match status" value="1"/>
</dbReference>
<dbReference type="InterPro" id="IPR048950">
    <property type="entry name" value="Ppx_GppA_C"/>
</dbReference>